<evidence type="ECO:0000256" key="2">
    <source>
        <dbReference type="ARBA" id="ARBA00004642"/>
    </source>
</evidence>
<organism evidence="7 8">
    <name type="scientific">Trapa natans</name>
    <name type="common">Water chestnut</name>
    <dbReference type="NCBI Taxonomy" id="22666"/>
    <lineage>
        <taxon>Eukaryota</taxon>
        <taxon>Viridiplantae</taxon>
        <taxon>Streptophyta</taxon>
        <taxon>Embryophyta</taxon>
        <taxon>Tracheophyta</taxon>
        <taxon>Spermatophyta</taxon>
        <taxon>Magnoliopsida</taxon>
        <taxon>eudicotyledons</taxon>
        <taxon>Gunneridae</taxon>
        <taxon>Pentapetalae</taxon>
        <taxon>rosids</taxon>
        <taxon>malvids</taxon>
        <taxon>Myrtales</taxon>
        <taxon>Lythraceae</taxon>
        <taxon>Trapa</taxon>
    </lineage>
</organism>
<evidence type="ECO:0000256" key="3">
    <source>
        <dbReference type="ARBA" id="ARBA00008838"/>
    </source>
</evidence>
<dbReference type="InterPro" id="IPR011687">
    <property type="entry name" value="Nop53/GLTSCR2"/>
</dbReference>
<keyword evidence="6" id="KW-0539">Nucleus</keyword>
<evidence type="ECO:0000313" key="8">
    <source>
        <dbReference type="Proteomes" id="UP001346149"/>
    </source>
</evidence>
<dbReference type="GO" id="GO:0005730">
    <property type="term" value="C:nucleolus"/>
    <property type="evidence" value="ECO:0007669"/>
    <property type="project" value="UniProtKB-SubCell"/>
</dbReference>
<name>A0AAN7QSH8_TRANT</name>
<dbReference type="PANTHER" id="PTHR14211:SF7">
    <property type="entry name" value="RIBOSOME BIOGENESIS PROTEIN NOP53"/>
    <property type="match status" value="1"/>
</dbReference>
<comment type="similarity">
    <text evidence="3">Belongs to the NOP53 family.</text>
</comment>
<dbReference type="GO" id="GO:0000027">
    <property type="term" value="P:ribosomal large subunit assembly"/>
    <property type="evidence" value="ECO:0007669"/>
    <property type="project" value="TreeGrafter"/>
</dbReference>
<gene>
    <name evidence="7" type="ORF">SAY86_009253</name>
</gene>
<dbReference type="PANTHER" id="PTHR14211">
    <property type="entry name" value="GLIOMA SUPPRESSOR CANDIDATE REGION GENE 2"/>
    <property type="match status" value="1"/>
</dbReference>
<keyword evidence="5" id="KW-0690">Ribosome biogenesis</keyword>
<dbReference type="AlphaFoldDB" id="A0AAN7QSH8"/>
<dbReference type="GO" id="GO:0005654">
    <property type="term" value="C:nucleoplasm"/>
    <property type="evidence" value="ECO:0007669"/>
    <property type="project" value="UniProtKB-SubCell"/>
</dbReference>
<sequence length="100" mass="11433">MGKGAKSDDFLEKSTKDARTVSAGENDFGLDADLSVKRKIEKHRDKVIHYESVLQKNPFVQAVPSSIKKKSIKKLEALLKFQRNYSRLSQGLFHLRVFHC</sequence>
<keyword evidence="8" id="KW-1185">Reference proteome</keyword>
<dbReference type="Proteomes" id="UP001346149">
    <property type="component" value="Unassembled WGS sequence"/>
</dbReference>
<dbReference type="GO" id="GO:0008097">
    <property type="term" value="F:5S rRNA binding"/>
    <property type="evidence" value="ECO:0007669"/>
    <property type="project" value="TreeGrafter"/>
</dbReference>
<evidence type="ECO:0000256" key="4">
    <source>
        <dbReference type="ARBA" id="ARBA00018339"/>
    </source>
</evidence>
<dbReference type="GO" id="GO:0006364">
    <property type="term" value="P:rRNA processing"/>
    <property type="evidence" value="ECO:0007669"/>
    <property type="project" value="TreeGrafter"/>
</dbReference>
<evidence type="ECO:0000256" key="5">
    <source>
        <dbReference type="ARBA" id="ARBA00022517"/>
    </source>
</evidence>
<protein>
    <recommendedName>
        <fullName evidence="4">Ribosome biogenesis protein NOP53</fullName>
    </recommendedName>
</protein>
<reference evidence="7 8" key="1">
    <citation type="journal article" date="2023" name="Hortic Res">
        <title>Pangenome of water caltrop reveals structural variations and asymmetric subgenome divergence after allopolyploidization.</title>
        <authorList>
            <person name="Zhang X."/>
            <person name="Chen Y."/>
            <person name="Wang L."/>
            <person name="Yuan Y."/>
            <person name="Fang M."/>
            <person name="Shi L."/>
            <person name="Lu R."/>
            <person name="Comes H.P."/>
            <person name="Ma Y."/>
            <person name="Chen Y."/>
            <person name="Huang G."/>
            <person name="Zhou Y."/>
            <person name="Zheng Z."/>
            <person name="Qiu Y."/>
        </authorList>
    </citation>
    <scope>NUCLEOTIDE SEQUENCE [LARGE SCALE GENOMIC DNA]</scope>
    <source>
        <strain evidence="7">F231</strain>
    </source>
</reference>
<evidence type="ECO:0000256" key="6">
    <source>
        <dbReference type="ARBA" id="ARBA00023242"/>
    </source>
</evidence>
<dbReference type="EMBL" id="JAXQNO010000019">
    <property type="protein sequence ID" value="KAK4774318.1"/>
    <property type="molecule type" value="Genomic_DNA"/>
</dbReference>
<comment type="subcellular location">
    <subcellularLocation>
        <location evidence="1">Nucleus</location>
        <location evidence="1">Nucleolus</location>
    </subcellularLocation>
    <subcellularLocation>
        <location evidence="2">Nucleus</location>
        <location evidence="2">Nucleoplasm</location>
    </subcellularLocation>
</comment>
<accession>A0AAN7QSH8</accession>
<comment type="caution">
    <text evidence="7">The sequence shown here is derived from an EMBL/GenBank/DDBJ whole genome shotgun (WGS) entry which is preliminary data.</text>
</comment>
<evidence type="ECO:0000313" key="7">
    <source>
        <dbReference type="EMBL" id="KAK4774318.1"/>
    </source>
</evidence>
<proteinExistence type="inferred from homology"/>
<evidence type="ECO:0000256" key="1">
    <source>
        <dbReference type="ARBA" id="ARBA00004604"/>
    </source>
</evidence>